<gene>
    <name evidence="1" type="ORF">SAMN05421855_101912</name>
</gene>
<dbReference type="Proteomes" id="UP000199321">
    <property type="component" value="Unassembled WGS sequence"/>
</dbReference>
<dbReference type="EMBL" id="FNBA01000001">
    <property type="protein sequence ID" value="SDE49584.1"/>
    <property type="molecule type" value="Genomic_DNA"/>
</dbReference>
<reference evidence="1 2" key="1">
    <citation type="submission" date="2016-10" db="EMBL/GenBank/DDBJ databases">
        <authorList>
            <person name="de Groot N.N."/>
        </authorList>
    </citation>
    <scope>NUCLEOTIDE SEQUENCE [LARGE SCALE GENOMIC DNA]</scope>
    <source>
        <strain evidence="1 2">DSM 16195</strain>
    </source>
</reference>
<dbReference type="OrthoDB" id="1436089at2"/>
<organism evidence="1 2">
    <name type="scientific">Ulvibacter litoralis</name>
    <dbReference type="NCBI Taxonomy" id="227084"/>
    <lineage>
        <taxon>Bacteria</taxon>
        <taxon>Pseudomonadati</taxon>
        <taxon>Bacteroidota</taxon>
        <taxon>Flavobacteriia</taxon>
        <taxon>Flavobacteriales</taxon>
        <taxon>Flavobacteriaceae</taxon>
        <taxon>Ulvibacter</taxon>
    </lineage>
</organism>
<sequence length="125" mass="14581">MRQLQIGDKMYNVKQKGFNDFMRYSFSEVVELTKTLAVLKNGVRLINQPRTSFVEPIGYSVNKDKGTHWHLMTVDVIRKAQIENEKIAIHDWFEQKTFSLEEKRAIYKAFKISATEKIAALEAIK</sequence>
<keyword evidence="2" id="KW-1185">Reference proteome</keyword>
<dbReference type="RefSeq" id="WP_093141054.1">
    <property type="nucleotide sequence ID" value="NZ_BMWO01000001.1"/>
</dbReference>
<dbReference type="AlphaFoldDB" id="A0A1G7DD77"/>
<protein>
    <submittedName>
        <fullName evidence="1">Uncharacterized protein</fullName>
    </submittedName>
</protein>
<evidence type="ECO:0000313" key="1">
    <source>
        <dbReference type="EMBL" id="SDE49584.1"/>
    </source>
</evidence>
<evidence type="ECO:0000313" key="2">
    <source>
        <dbReference type="Proteomes" id="UP000199321"/>
    </source>
</evidence>
<accession>A0A1G7DD77</accession>
<dbReference type="STRING" id="227084.SAMN05421855_101912"/>
<proteinExistence type="predicted"/>
<name>A0A1G7DD77_9FLAO</name>